<reference evidence="2 4" key="2">
    <citation type="journal article" date="2013" name="Nature">
        <title>Insights into bilaterian evolution from three spiralian genomes.</title>
        <authorList>
            <person name="Simakov O."/>
            <person name="Marletaz F."/>
            <person name="Cho S.J."/>
            <person name="Edsinger-Gonzales E."/>
            <person name="Havlak P."/>
            <person name="Hellsten U."/>
            <person name="Kuo D.H."/>
            <person name="Larsson T."/>
            <person name="Lv J."/>
            <person name="Arendt D."/>
            <person name="Savage R."/>
            <person name="Osoegawa K."/>
            <person name="de Jong P."/>
            <person name="Grimwood J."/>
            <person name="Chapman J.A."/>
            <person name="Shapiro H."/>
            <person name="Aerts A."/>
            <person name="Otillar R.P."/>
            <person name="Terry A.Y."/>
            <person name="Boore J.L."/>
            <person name="Grigoriev I.V."/>
            <person name="Lindberg D.R."/>
            <person name="Seaver E.C."/>
            <person name="Weisblat D.A."/>
            <person name="Putnam N.H."/>
            <person name="Rokhsar D.S."/>
        </authorList>
    </citation>
    <scope>NUCLEOTIDE SEQUENCE</scope>
    <source>
        <strain evidence="2 4">I ESC-2004</strain>
    </source>
</reference>
<evidence type="ECO:0000313" key="4">
    <source>
        <dbReference type="Proteomes" id="UP000014760"/>
    </source>
</evidence>
<reference evidence="3" key="3">
    <citation type="submission" date="2015-06" db="UniProtKB">
        <authorList>
            <consortium name="EnsemblMetazoa"/>
        </authorList>
    </citation>
    <scope>IDENTIFICATION</scope>
</reference>
<dbReference type="STRING" id="283909.R7TQM0"/>
<feature type="compositionally biased region" description="Low complexity" evidence="1">
    <location>
        <begin position="14"/>
        <end position="28"/>
    </location>
</feature>
<reference evidence="4" key="1">
    <citation type="submission" date="2012-12" db="EMBL/GenBank/DDBJ databases">
        <authorList>
            <person name="Hellsten U."/>
            <person name="Grimwood J."/>
            <person name="Chapman J.A."/>
            <person name="Shapiro H."/>
            <person name="Aerts A."/>
            <person name="Otillar R.P."/>
            <person name="Terry A.Y."/>
            <person name="Boore J.L."/>
            <person name="Simakov O."/>
            <person name="Marletaz F."/>
            <person name="Cho S.-J."/>
            <person name="Edsinger-Gonzales E."/>
            <person name="Havlak P."/>
            <person name="Kuo D.-H."/>
            <person name="Larsson T."/>
            <person name="Lv J."/>
            <person name="Arendt D."/>
            <person name="Savage R."/>
            <person name="Osoegawa K."/>
            <person name="de Jong P."/>
            <person name="Lindberg D.R."/>
            <person name="Seaver E.C."/>
            <person name="Weisblat D.A."/>
            <person name="Putnam N.H."/>
            <person name="Grigoriev I.V."/>
            <person name="Rokhsar D.S."/>
        </authorList>
    </citation>
    <scope>NUCLEOTIDE SEQUENCE</scope>
    <source>
        <strain evidence="4">I ESC-2004</strain>
    </source>
</reference>
<feature type="region of interest" description="Disordered" evidence="1">
    <location>
        <begin position="1"/>
        <end position="46"/>
    </location>
</feature>
<dbReference type="HOGENOM" id="CLU_1112220_0_0_1"/>
<gene>
    <name evidence="2" type="ORF">CAPTEDRAFT_226547</name>
</gene>
<evidence type="ECO:0000256" key="1">
    <source>
        <dbReference type="SAM" id="MobiDB-lite"/>
    </source>
</evidence>
<keyword evidence="4" id="KW-1185">Reference proteome</keyword>
<accession>R7TQM0</accession>
<dbReference type="EMBL" id="AMQN01002310">
    <property type="status" value="NOT_ANNOTATED_CDS"/>
    <property type="molecule type" value="Genomic_DNA"/>
</dbReference>
<evidence type="ECO:0000313" key="2">
    <source>
        <dbReference type="EMBL" id="ELT96228.1"/>
    </source>
</evidence>
<dbReference type="OrthoDB" id="10664921at2759"/>
<proteinExistence type="predicted"/>
<protein>
    <submittedName>
        <fullName evidence="2 3">Uncharacterized protein</fullName>
    </submittedName>
</protein>
<dbReference type="EMBL" id="KB308885">
    <property type="protein sequence ID" value="ELT96228.1"/>
    <property type="molecule type" value="Genomic_DNA"/>
</dbReference>
<feature type="region of interest" description="Disordered" evidence="1">
    <location>
        <begin position="126"/>
        <end position="157"/>
    </location>
</feature>
<feature type="compositionally biased region" description="Pro residues" evidence="1">
    <location>
        <begin position="145"/>
        <end position="157"/>
    </location>
</feature>
<organism evidence="2">
    <name type="scientific">Capitella teleta</name>
    <name type="common">Polychaete worm</name>
    <dbReference type="NCBI Taxonomy" id="283909"/>
    <lineage>
        <taxon>Eukaryota</taxon>
        <taxon>Metazoa</taxon>
        <taxon>Spiralia</taxon>
        <taxon>Lophotrochozoa</taxon>
        <taxon>Annelida</taxon>
        <taxon>Polychaeta</taxon>
        <taxon>Sedentaria</taxon>
        <taxon>Scolecida</taxon>
        <taxon>Capitellidae</taxon>
        <taxon>Capitella</taxon>
    </lineage>
</organism>
<sequence length="250" mass="28291">MASPRIRSRSTVTSSPAKRSAPSPSRSRMSQEERRQSTGSSQPAMDRIGMLIVEANEISECLHKDYTFCRIDGESEEAQVRVTNRRVGISATWTLAKLKERLMRMRKLMYASEGVSDGMAGESVFFDPDDTWTRDASPRANGQNDPPPTKETAPPPAVMRHRLRKLYKIEHKGNCEICAGRRVRTDYMAVEVNRQSVFFFEPTHVDVNFSSTCSSCNVPSGEGFGEYSQCECQPRVVEATFHFDRLNFIY</sequence>
<dbReference type="Proteomes" id="UP000014760">
    <property type="component" value="Unassembled WGS sequence"/>
</dbReference>
<dbReference type="AlphaFoldDB" id="R7TQM0"/>
<name>R7TQM0_CAPTE</name>
<dbReference type="EnsemblMetazoa" id="CapteT226547">
    <property type="protein sequence ID" value="CapteP226547"/>
    <property type="gene ID" value="CapteG226547"/>
</dbReference>
<evidence type="ECO:0000313" key="3">
    <source>
        <dbReference type="EnsemblMetazoa" id="CapteP226547"/>
    </source>
</evidence>